<dbReference type="PANTHER" id="PTHR24322">
    <property type="entry name" value="PKSB"/>
    <property type="match status" value="1"/>
</dbReference>
<dbReference type="Gene3D" id="3.40.50.720">
    <property type="entry name" value="NAD(P)-binding Rossmann-like Domain"/>
    <property type="match status" value="1"/>
</dbReference>
<sequence length="103" mass="11267">MEDFLESLFVTLKAILLLILSTIRNLFPTGFLPRKDVRGQTVLITGSGSGLGRLMSYEFGKLGARIVLWDINEGGNLETLKELESRGVEKGETHGSEIGQESA</sequence>
<reference evidence="2" key="2">
    <citation type="submission" date="2017-08" db="EMBL/GenBank/DDBJ databases">
        <authorList>
            <person name="de Groot N.N."/>
        </authorList>
    </citation>
    <scope>NUCLEOTIDE SEQUENCE [LARGE SCALE GENOMIC DNA]</scope>
    <source>
        <strain evidence="2">PX439</strain>
    </source>
</reference>
<keyword evidence="3" id="KW-1185">Reference proteome</keyword>
<accession>A0A261AQT1</accession>
<dbReference type="GO" id="GO:0016616">
    <property type="term" value="F:oxidoreductase activity, acting on the CH-OH group of donors, NAD or NADP as acceptor"/>
    <property type="evidence" value="ECO:0007669"/>
    <property type="project" value="TreeGrafter"/>
</dbReference>
<reference evidence="3" key="1">
    <citation type="submission" date="2017-08" db="EMBL/GenBank/DDBJ databases">
        <authorList>
            <person name="Fierst J.L."/>
        </authorList>
    </citation>
    <scope>NUCLEOTIDE SEQUENCE [LARGE SCALE GENOMIC DNA]</scope>
    <source>
        <strain evidence="3">PX439</strain>
    </source>
</reference>
<dbReference type="PANTHER" id="PTHR24322:SF742">
    <property type="entry name" value="PROTEIN DHS-3"/>
    <property type="match status" value="1"/>
</dbReference>
<dbReference type="AlphaFoldDB" id="A0A261AQT1"/>
<evidence type="ECO:0000313" key="3">
    <source>
        <dbReference type="Proteomes" id="UP000216624"/>
    </source>
</evidence>
<dbReference type="SUPFAM" id="SSF51735">
    <property type="entry name" value="NAD(P)-binding Rossmann-fold domains"/>
    <property type="match status" value="1"/>
</dbReference>
<dbReference type="EMBL" id="NMWX01000005">
    <property type="protein sequence ID" value="OZG00138.1"/>
    <property type="molecule type" value="Genomic_DNA"/>
</dbReference>
<dbReference type="GO" id="GO:0005811">
    <property type="term" value="C:lipid droplet"/>
    <property type="evidence" value="ECO:0007669"/>
    <property type="project" value="TreeGrafter"/>
</dbReference>
<organism evidence="2 3">
    <name type="scientific">Caenorhabditis remanei</name>
    <name type="common">Caenorhabditis vulgaris</name>
    <dbReference type="NCBI Taxonomy" id="31234"/>
    <lineage>
        <taxon>Eukaryota</taxon>
        <taxon>Metazoa</taxon>
        <taxon>Ecdysozoa</taxon>
        <taxon>Nematoda</taxon>
        <taxon>Chromadorea</taxon>
        <taxon>Rhabditida</taxon>
        <taxon>Rhabditina</taxon>
        <taxon>Rhabditomorpha</taxon>
        <taxon>Rhabditoidea</taxon>
        <taxon>Rhabditidae</taxon>
        <taxon>Peloderinae</taxon>
        <taxon>Caenorhabditis</taxon>
    </lineage>
</organism>
<dbReference type="Pfam" id="PF00106">
    <property type="entry name" value="adh_short"/>
    <property type="match status" value="1"/>
</dbReference>
<evidence type="ECO:0000313" key="2">
    <source>
        <dbReference type="EMBL" id="OZG00138.1"/>
    </source>
</evidence>
<dbReference type="EMBL" id="WUAV01000001">
    <property type="protein sequence ID" value="KAF1769144.1"/>
    <property type="molecule type" value="Genomic_DNA"/>
</dbReference>
<feature type="non-terminal residue" evidence="2">
    <location>
        <position position="1"/>
    </location>
</feature>
<name>A0A261AQT1_CAERE</name>
<proteinExistence type="predicted"/>
<evidence type="ECO:0000313" key="1">
    <source>
        <dbReference type="EMBL" id="KAF1769144.1"/>
    </source>
</evidence>
<comment type="caution">
    <text evidence="2">The sequence shown here is derived from an EMBL/GenBank/DDBJ whole genome shotgun (WGS) entry which is preliminary data.</text>
</comment>
<dbReference type="Proteomes" id="UP000216624">
    <property type="component" value="Unassembled WGS sequence"/>
</dbReference>
<dbReference type="InterPro" id="IPR002347">
    <property type="entry name" value="SDR_fam"/>
</dbReference>
<protein>
    <submittedName>
        <fullName evidence="2">Uncharacterized protein</fullName>
    </submittedName>
</protein>
<reference evidence="1 4" key="3">
    <citation type="submission" date="2019-12" db="EMBL/GenBank/DDBJ databases">
        <title>Chromosome-level assembly of the Caenorhabditis remanei genome.</title>
        <authorList>
            <person name="Teterina A.A."/>
            <person name="Willis J.H."/>
            <person name="Phillips P.C."/>
        </authorList>
    </citation>
    <scope>NUCLEOTIDE SEQUENCE [LARGE SCALE GENOMIC DNA]</scope>
    <source>
        <strain evidence="1 4">PX506</strain>
        <tissue evidence="1">Whole organism</tissue>
    </source>
</reference>
<dbReference type="Proteomes" id="UP000483820">
    <property type="component" value="Chromosome I"/>
</dbReference>
<dbReference type="InterPro" id="IPR036291">
    <property type="entry name" value="NAD(P)-bd_dom_sf"/>
</dbReference>
<evidence type="ECO:0000313" key="4">
    <source>
        <dbReference type="Proteomes" id="UP000483820"/>
    </source>
</evidence>
<gene>
    <name evidence="2" type="ORF">FL82_07959</name>
    <name evidence="1" type="ORF">GCK72_000958</name>
</gene>